<comment type="subcellular location">
    <subcellularLocation>
        <location evidence="1">Cell inner membrane</location>
        <topology evidence="1">Multi-pass membrane protein</topology>
    </subcellularLocation>
</comment>
<evidence type="ECO:0000256" key="7">
    <source>
        <dbReference type="ARBA" id="ARBA00022840"/>
    </source>
</evidence>
<organism evidence="14 15">
    <name type="scientific">Rhizobium laguerreae</name>
    <dbReference type="NCBI Taxonomy" id="1076926"/>
    <lineage>
        <taxon>Bacteria</taxon>
        <taxon>Pseudomonadati</taxon>
        <taxon>Pseudomonadota</taxon>
        <taxon>Alphaproteobacteria</taxon>
        <taxon>Hyphomicrobiales</taxon>
        <taxon>Rhizobiaceae</taxon>
        <taxon>Rhizobium/Agrobacterium group</taxon>
        <taxon>Rhizobium</taxon>
    </lineage>
</organism>
<dbReference type="Pfam" id="PF00005">
    <property type="entry name" value="ABC_tran"/>
    <property type="match status" value="1"/>
</dbReference>
<gene>
    <name evidence="14" type="ORF">GR206_34330</name>
</gene>
<evidence type="ECO:0000256" key="11">
    <source>
        <dbReference type="ARBA" id="ARBA00038388"/>
    </source>
</evidence>
<feature type="transmembrane region" description="Helical" evidence="12">
    <location>
        <begin position="573"/>
        <end position="599"/>
    </location>
</feature>
<dbReference type="InterPro" id="IPR025857">
    <property type="entry name" value="MacB_PCD"/>
</dbReference>
<keyword evidence="5 12" id="KW-0812">Transmembrane</keyword>
<evidence type="ECO:0000313" key="14">
    <source>
        <dbReference type="EMBL" id="NEH96016.1"/>
    </source>
</evidence>
<evidence type="ECO:0000256" key="8">
    <source>
        <dbReference type="ARBA" id="ARBA00022967"/>
    </source>
</evidence>
<dbReference type="InterPro" id="IPR017911">
    <property type="entry name" value="MacB-like_ATP-bd"/>
</dbReference>
<feature type="transmembrane region" description="Helical" evidence="12">
    <location>
        <begin position="529"/>
        <end position="552"/>
    </location>
</feature>
<evidence type="ECO:0000256" key="4">
    <source>
        <dbReference type="ARBA" id="ARBA00022519"/>
    </source>
</evidence>
<evidence type="ECO:0000259" key="13">
    <source>
        <dbReference type="PROSITE" id="PS50893"/>
    </source>
</evidence>
<evidence type="ECO:0000256" key="9">
    <source>
        <dbReference type="ARBA" id="ARBA00022989"/>
    </source>
</evidence>
<dbReference type="Gene3D" id="3.40.50.300">
    <property type="entry name" value="P-loop containing nucleotide triphosphate hydrolases"/>
    <property type="match status" value="1"/>
</dbReference>
<protein>
    <submittedName>
        <fullName evidence="14">ATP-binding cassette domain-containing protein</fullName>
    </submittedName>
</protein>
<dbReference type="Pfam" id="PF12704">
    <property type="entry name" value="MacB_PCD"/>
    <property type="match status" value="1"/>
</dbReference>
<feature type="domain" description="ABC transporter" evidence="13">
    <location>
        <begin position="6"/>
        <end position="244"/>
    </location>
</feature>
<keyword evidence="2" id="KW-0813">Transport</keyword>
<keyword evidence="8" id="KW-1278">Translocase</keyword>
<evidence type="ECO:0000256" key="10">
    <source>
        <dbReference type="ARBA" id="ARBA00023136"/>
    </source>
</evidence>
<dbReference type="GO" id="GO:0005886">
    <property type="term" value="C:plasma membrane"/>
    <property type="evidence" value="ECO:0007669"/>
    <property type="project" value="UniProtKB-SubCell"/>
</dbReference>
<keyword evidence="10 12" id="KW-0472">Membrane</keyword>
<keyword evidence="9 12" id="KW-1133">Transmembrane helix</keyword>
<dbReference type="PANTHER" id="PTHR42798">
    <property type="entry name" value="LIPOPROTEIN-RELEASING SYSTEM ATP-BINDING PROTEIN LOLD"/>
    <property type="match status" value="1"/>
</dbReference>
<dbReference type="SUPFAM" id="SSF52540">
    <property type="entry name" value="P-loop containing nucleoside triphosphate hydrolases"/>
    <property type="match status" value="1"/>
</dbReference>
<sequence length="649" mass="69098">MMTALLEIENISRIFRTGDKTVNALAGVSLSISSGELVAIVGTSGSGKTTLMNILGCLDQPSSGDYRIGGRSVAGFSADELAASRRQNFGFIFQHYQLLATLSAVDNVAIPAIYASVGARSRRERSISLLRKLGLDDRLDHRPNQLSGGQQQRVSIARALMNGGRIILADEPTGALDAKSGGTVLDILKELHVAGHTIIIVTHDPKIAAHADRIVEIRDGVVVSDRLTHDRQKTDGTLAFSDNTPIGALSAVSRCLLEALRMAIRSLVTYRMRTFLTVLSIIIGIAAVLVAVGFGEGARQKLSDALGAFGYSVIEIVPERNEGDGGASNIKTLVAADADALADQSYIDSATPEVQTSAQMRFGHTSVAATVFGVGQNYLRVKGLKLVMGSFLSAEAVSQRHQEAVIDERTASRLFSDDKSPLGKIVLISRVPVVIIGVFAQPPWLQSREAEVLLPYTVVKGRLQGPGLSLDALAVRVVDSVDATVAERAIVDFLTRRHETKDFAVYNYDQMRKSKDRASQTMWQLSSSLAAISLVVGGVGVMNMMLISVTVRTHEIGLRLAVGARRIDIMVQFLTEAVAICAAGSFLGVALAIGIAAVWGRTSSGFSMIISAGTIVPACALALGIGLIFGFLPARKASRLNPIDALSRD</sequence>
<name>A0A6N9ZRV6_9HYPH</name>
<feature type="transmembrane region" description="Helical" evidence="12">
    <location>
        <begin position="275"/>
        <end position="294"/>
    </location>
</feature>
<proteinExistence type="inferred from homology"/>
<evidence type="ECO:0000256" key="1">
    <source>
        <dbReference type="ARBA" id="ARBA00004429"/>
    </source>
</evidence>
<keyword evidence="4" id="KW-0997">Cell inner membrane</keyword>
<dbReference type="InterPro" id="IPR003838">
    <property type="entry name" value="ABC3_permease_C"/>
</dbReference>
<evidence type="ECO:0000256" key="6">
    <source>
        <dbReference type="ARBA" id="ARBA00022741"/>
    </source>
</evidence>
<dbReference type="Proteomes" id="UP000468864">
    <property type="component" value="Unassembled WGS sequence"/>
</dbReference>
<dbReference type="PROSITE" id="PS00211">
    <property type="entry name" value="ABC_TRANSPORTER_1"/>
    <property type="match status" value="1"/>
</dbReference>
<dbReference type="GO" id="GO:0005524">
    <property type="term" value="F:ATP binding"/>
    <property type="evidence" value="ECO:0007669"/>
    <property type="project" value="UniProtKB-KW"/>
</dbReference>
<dbReference type="PANTHER" id="PTHR42798:SF6">
    <property type="entry name" value="CELL DIVISION ATP-BINDING PROTEIN FTSE"/>
    <property type="match status" value="1"/>
</dbReference>
<dbReference type="InterPro" id="IPR003439">
    <property type="entry name" value="ABC_transporter-like_ATP-bd"/>
</dbReference>
<dbReference type="GO" id="GO:0022857">
    <property type="term" value="F:transmembrane transporter activity"/>
    <property type="evidence" value="ECO:0007669"/>
    <property type="project" value="UniProtKB-ARBA"/>
</dbReference>
<comment type="similarity">
    <text evidence="11">Belongs to the ABC transporter superfamily. Macrolide exporter (TC 3.A.1.122) family.</text>
</comment>
<feature type="transmembrane region" description="Helical" evidence="12">
    <location>
        <begin position="605"/>
        <end position="632"/>
    </location>
</feature>
<dbReference type="InterPro" id="IPR027417">
    <property type="entry name" value="P-loop_NTPase"/>
</dbReference>
<dbReference type="CDD" id="cd03255">
    <property type="entry name" value="ABC_MJ0796_LolCDE_FtsE"/>
    <property type="match status" value="1"/>
</dbReference>
<dbReference type="EMBL" id="WUEP01000054">
    <property type="protein sequence ID" value="NEH96016.1"/>
    <property type="molecule type" value="Genomic_DNA"/>
</dbReference>
<keyword evidence="7 14" id="KW-0067">ATP-binding</keyword>
<dbReference type="GO" id="GO:0098796">
    <property type="term" value="C:membrane protein complex"/>
    <property type="evidence" value="ECO:0007669"/>
    <property type="project" value="UniProtKB-ARBA"/>
</dbReference>
<dbReference type="SMART" id="SM00382">
    <property type="entry name" value="AAA"/>
    <property type="match status" value="1"/>
</dbReference>
<dbReference type="InterPro" id="IPR003593">
    <property type="entry name" value="AAA+_ATPase"/>
</dbReference>
<keyword evidence="3" id="KW-1003">Cell membrane</keyword>
<comment type="caution">
    <text evidence="14">The sequence shown here is derived from an EMBL/GenBank/DDBJ whole genome shotgun (WGS) entry which is preliminary data.</text>
</comment>
<evidence type="ECO:0000256" key="3">
    <source>
        <dbReference type="ARBA" id="ARBA00022475"/>
    </source>
</evidence>
<evidence type="ECO:0000313" key="15">
    <source>
        <dbReference type="Proteomes" id="UP000468864"/>
    </source>
</evidence>
<dbReference type="PROSITE" id="PS50893">
    <property type="entry name" value="ABC_TRANSPORTER_2"/>
    <property type="match status" value="1"/>
</dbReference>
<evidence type="ECO:0000256" key="2">
    <source>
        <dbReference type="ARBA" id="ARBA00022448"/>
    </source>
</evidence>
<evidence type="ECO:0000256" key="12">
    <source>
        <dbReference type="SAM" id="Phobius"/>
    </source>
</evidence>
<dbReference type="Pfam" id="PF02687">
    <property type="entry name" value="FtsX"/>
    <property type="match status" value="1"/>
</dbReference>
<reference evidence="14 15" key="1">
    <citation type="submission" date="2019-12" db="EMBL/GenBank/DDBJ databases">
        <title>Rhizobium genotypes associated with high levels of biological nitrogen fixation by grain legumes in a temperate-maritime cropping system.</title>
        <authorList>
            <person name="Maluk M."/>
            <person name="Francesc Ferrando Molina F."/>
            <person name="Lopez Del Egido L."/>
            <person name="Lafos M."/>
            <person name="Langarica-Fuentes A."/>
            <person name="Gebre Yohannes G."/>
            <person name="Young M.W."/>
            <person name="Martin P."/>
            <person name="Gantlett R."/>
            <person name="Kenicer G."/>
            <person name="Hawes C."/>
            <person name="Begg G.S."/>
            <person name="Quilliam R.S."/>
            <person name="Squire G.R."/>
            <person name="Poole P.S."/>
            <person name="Young P.W."/>
            <person name="Iannetta P.M."/>
            <person name="James E.K."/>
        </authorList>
    </citation>
    <scope>NUCLEOTIDE SEQUENCE [LARGE SCALE GENOMIC DNA]</scope>
    <source>
        <strain evidence="14 15">JHI2449</strain>
    </source>
</reference>
<dbReference type="InterPro" id="IPR017871">
    <property type="entry name" value="ABC_transporter-like_CS"/>
</dbReference>
<evidence type="ECO:0000256" key="5">
    <source>
        <dbReference type="ARBA" id="ARBA00022692"/>
    </source>
</evidence>
<dbReference type="RefSeq" id="WP_077988773.1">
    <property type="nucleotide sequence ID" value="NZ_WUEP01000054.1"/>
</dbReference>
<dbReference type="AlphaFoldDB" id="A0A6N9ZRV6"/>
<dbReference type="GO" id="GO:0016887">
    <property type="term" value="F:ATP hydrolysis activity"/>
    <property type="evidence" value="ECO:0007669"/>
    <property type="project" value="InterPro"/>
</dbReference>
<accession>A0A6N9ZRV6</accession>
<keyword evidence="6" id="KW-0547">Nucleotide-binding</keyword>
<dbReference type="FunFam" id="3.40.50.300:FF:000032">
    <property type="entry name" value="Export ABC transporter ATP-binding protein"/>
    <property type="match status" value="1"/>
</dbReference>